<reference evidence="4 5" key="1">
    <citation type="submission" date="2023-04" db="EMBL/GenBank/DDBJ databases">
        <title>Complete genome sequence of Alisedimentitalea scapharcae.</title>
        <authorList>
            <person name="Rong J.-C."/>
            <person name="Yi M.-L."/>
            <person name="Zhao Q."/>
        </authorList>
    </citation>
    <scope>NUCLEOTIDE SEQUENCE [LARGE SCALE GENOMIC DNA]</scope>
    <source>
        <strain evidence="4 5">KCTC 42119</strain>
    </source>
</reference>
<evidence type="ECO:0000256" key="2">
    <source>
        <dbReference type="SAM" id="SignalP"/>
    </source>
</evidence>
<gene>
    <name evidence="4" type="ORF">QEZ52_10905</name>
</gene>
<accession>A0ABZ2XP99</accession>
<keyword evidence="1 2" id="KW-0732">Signal</keyword>
<evidence type="ECO:0000256" key="1">
    <source>
        <dbReference type="ARBA" id="ARBA00022729"/>
    </source>
</evidence>
<feature type="signal peptide" evidence="2">
    <location>
        <begin position="1"/>
        <end position="20"/>
    </location>
</feature>
<dbReference type="Proteomes" id="UP001623232">
    <property type="component" value="Chromosome"/>
</dbReference>
<protein>
    <submittedName>
        <fullName evidence="4">Substrate-binding domain-containing protein</fullName>
    </submittedName>
</protein>
<sequence>MSFVKLTASALAIAAISATAAAARDQIRIVGSSTVFPFSTAVAEQFGRTTDFKTPVVESTGSGGGMKLFCAGVGTEHPDLTNASRRMKSKEFKLCAENGVTEITEVKIGYDGIVVANAKSGQDFSVTRAQLWTALAAAGPLPTTWDEVDPSLPAIDIEVLGPPPSSGTRDAFEELVMQKACKSLEKGDKKYCKGDGSHIREDGVYVEAGENDNLIVSKLEANPNALGVFGFSFLDQNADAIKGSYVDGVEPTFENIASGDYPVSRSMYFYIKQAHVGVVPGIQEFAVEFMSDGATGEEGYTVDKGLIPLPTDAHKAVQAAVEGLTKMTGNEWN</sequence>
<dbReference type="PANTHER" id="PTHR30570">
    <property type="entry name" value="PERIPLASMIC PHOSPHATE BINDING COMPONENT OF PHOSPHATE ABC TRANSPORTER"/>
    <property type="match status" value="1"/>
</dbReference>
<keyword evidence="5" id="KW-1185">Reference proteome</keyword>
<dbReference type="EMBL" id="CP123584">
    <property type="protein sequence ID" value="WZK87144.1"/>
    <property type="molecule type" value="Genomic_DNA"/>
</dbReference>
<organism evidence="4 5">
    <name type="scientific">Aliisedimentitalea scapharcae</name>
    <dbReference type="NCBI Taxonomy" id="1524259"/>
    <lineage>
        <taxon>Bacteria</taxon>
        <taxon>Pseudomonadati</taxon>
        <taxon>Pseudomonadota</taxon>
        <taxon>Alphaproteobacteria</taxon>
        <taxon>Rhodobacterales</taxon>
        <taxon>Roseobacteraceae</taxon>
        <taxon>Aliisedimentitalea</taxon>
    </lineage>
</organism>
<dbReference type="InterPro" id="IPR050811">
    <property type="entry name" value="Phosphate_ABC_transporter"/>
</dbReference>
<feature type="domain" description="PBP" evidence="3">
    <location>
        <begin position="18"/>
        <end position="292"/>
    </location>
</feature>
<evidence type="ECO:0000313" key="4">
    <source>
        <dbReference type="EMBL" id="WZK87144.1"/>
    </source>
</evidence>
<proteinExistence type="predicted"/>
<dbReference type="PANTHER" id="PTHR30570:SF1">
    <property type="entry name" value="PHOSPHATE-BINDING PROTEIN PSTS"/>
    <property type="match status" value="1"/>
</dbReference>
<dbReference type="Gene3D" id="3.40.190.10">
    <property type="entry name" value="Periplasmic binding protein-like II"/>
    <property type="match status" value="2"/>
</dbReference>
<evidence type="ECO:0000313" key="5">
    <source>
        <dbReference type="Proteomes" id="UP001623232"/>
    </source>
</evidence>
<evidence type="ECO:0000259" key="3">
    <source>
        <dbReference type="Pfam" id="PF12849"/>
    </source>
</evidence>
<feature type="chain" id="PRO_5046724592" evidence="2">
    <location>
        <begin position="21"/>
        <end position="333"/>
    </location>
</feature>
<dbReference type="InterPro" id="IPR024370">
    <property type="entry name" value="PBP_domain"/>
</dbReference>
<dbReference type="SUPFAM" id="SSF53850">
    <property type="entry name" value="Periplasmic binding protein-like II"/>
    <property type="match status" value="1"/>
</dbReference>
<dbReference type="Pfam" id="PF12849">
    <property type="entry name" value="PBP_like_2"/>
    <property type="match status" value="1"/>
</dbReference>
<name>A0ABZ2XP99_9RHOB</name>
<dbReference type="RefSeq" id="WP_406644374.1">
    <property type="nucleotide sequence ID" value="NZ_CP123584.1"/>
</dbReference>